<evidence type="ECO:0000313" key="2">
    <source>
        <dbReference type="RefSeq" id="XP_021859224.1"/>
    </source>
</evidence>
<organism evidence="1 2">
    <name type="scientific">Spinacia oleracea</name>
    <name type="common">Spinach</name>
    <dbReference type="NCBI Taxonomy" id="3562"/>
    <lineage>
        <taxon>Eukaryota</taxon>
        <taxon>Viridiplantae</taxon>
        <taxon>Streptophyta</taxon>
        <taxon>Embryophyta</taxon>
        <taxon>Tracheophyta</taxon>
        <taxon>Spermatophyta</taxon>
        <taxon>Magnoliopsida</taxon>
        <taxon>eudicotyledons</taxon>
        <taxon>Gunneridae</taxon>
        <taxon>Pentapetalae</taxon>
        <taxon>Caryophyllales</taxon>
        <taxon>Chenopodiaceae</taxon>
        <taxon>Chenopodioideae</taxon>
        <taxon>Anserineae</taxon>
        <taxon>Spinacia</taxon>
    </lineage>
</organism>
<reference evidence="2" key="2">
    <citation type="submission" date="2025-08" db="UniProtKB">
        <authorList>
            <consortium name="RefSeq"/>
        </authorList>
    </citation>
    <scope>IDENTIFICATION</scope>
    <source>
        <tissue evidence="2">Leaf</tissue>
    </source>
</reference>
<proteinExistence type="predicted"/>
<dbReference type="KEGG" id="soe:110798351"/>
<reference evidence="1" key="1">
    <citation type="journal article" date="2021" name="Nat. Commun.">
        <title>Genomic analyses provide insights into spinach domestication and the genetic basis of agronomic traits.</title>
        <authorList>
            <person name="Cai X."/>
            <person name="Sun X."/>
            <person name="Xu C."/>
            <person name="Sun H."/>
            <person name="Wang X."/>
            <person name="Ge C."/>
            <person name="Zhang Z."/>
            <person name="Wang Q."/>
            <person name="Fei Z."/>
            <person name="Jiao C."/>
            <person name="Wang Q."/>
        </authorList>
    </citation>
    <scope>NUCLEOTIDE SEQUENCE [LARGE SCALE GENOMIC DNA]</scope>
    <source>
        <strain evidence="1">cv. Varoflay</strain>
    </source>
</reference>
<dbReference type="SUPFAM" id="SSF48403">
    <property type="entry name" value="Ankyrin repeat"/>
    <property type="match status" value="1"/>
</dbReference>
<dbReference type="GeneID" id="110798351"/>
<dbReference type="Proteomes" id="UP000813463">
    <property type="component" value="Chromosome 3"/>
</dbReference>
<dbReference type="Gene3D" id="1.25.40.20">
    <property type="entry name" value="Ankyrin repeat-containing domain"/>
    <property type="match status" value="1"/>
</dbReference>
<dbReference type="RefSeq" id="XP_021859224.1">
    <property type="nucleotide sequence ID" value="XM_022003532.2"/>
</dbReference>
<evidence type="ECO:0000313" key="1">
    <source>
        <dbReference type="Proteomes" id="UP000813463"/>
    </source>
</evidence>
<gene>
    <name evidence="2" type="primary">LOC110798351</name>
</gene>
<dbReference type="AlphaFoldDB" id="A0A9R0K5H4"/>
<sequence length="249" mass="28720">MSKAFMEGVLELTEEERTAARKANVPFLRERLGIVGNNFLLSRAPDGTNILHLLMQAPAFEIKCVQREVEEFIKDALEIFPYLICQTDLNNNNPVHEFARRHDFPYWSSVLDLYYDYFTRSQKEASTNDVLLYHSPLQMKNVQGNMPLHLAILAEQVYCARALMELDNSVFGYINTRKETPLHLLCQCQVWCPMYEELAMKGIAAGAGVMQDIDGLTPFLRAAENHNFNMIKLLYSIYSLQKVSPYKRR</sequence>
<dbReference type="InterPro" id="IPR036770">
    <property type="entry name" value="Ankyrin_rpt-contain_sf"/>
</dbReference>
<protein>
    <submittedName>
        <fullName evidence="2">Uncharacterized protein isoform X2</fullName>
    </submittedName>
</protein>
<accession>A0A9R0K5H4</accession>
<name>A0A9R0K5H4_SPIOL</name>
<keyword evidence="1" id="KW-1185">Reference proteome</keyword>